<reference evidence="11 12" key="1">
    <citation type="submission" date="2020-03" db="EMBL/GenBank/DDBJ databases">
        <title>Leucobacter sp. nov., isolated from beetles.</title>
        <authorList>
            <person name="Hyun D.-W."/>
            <person name="Bae J.-W."/>
        </authorList>
    </citation>
    <scope>NUCLEOTIDE SEQUENCE [LARGE SCALE GENOMIC DNA]</scope>
    <source>
        <strain evidence="11 12">HDW9C</strain>
    </source>
</reference>
<keyword evidence="6 11" id="KW-0418">Kinase</keyword>
<evidence type="ECO:0000256" key="1">
    <source>
        <dbReference type="ARBA" id="ARBA00000085"/>
    </source>
</evidence>
<dbReference type="KEGG" id="lvi:G7068_08070"/>
<evidence type="ECO:0000256" key="8">
    <source>
        <dbReference type="ARBA" id="ARBA00023012"/>
    </source>
</evidence>
<dbReference type="EMBL" id="CP049863">
    <property type="protein sequence ID" value="QIK63157.1"/>
    <property type="molecule type" value="Genomic_DNA"/>
</dbReference>
<dbReference type="SUPFAM" id="SSF55874">
    <property type="entry name" value="ATPase domain of HSP90 chaperone/DNA topoisomerase II/histidine kinase"/>
    <property type="match status" value="1"/>
</dbReference>
<dbReference type="EC" id="2.7.13.3" evidence="2"/>
<dbReference type="Proteomes" id="UP000502677">
    <property type="component" value="Chromosome"/>
</dbReference>
<evidence type="ECO:0000256" key="6">
    <source>
        <dbReference type="ARBA" id="ARBA00022777"/>
    </source>
</evidence>
<accession>A0A6G7XFI4</accession>
<keyword evidence="12" id="KW-1185">Reference proteome</keyword>
<evidence type="ECO:0000313" key="12">
    <source>
        <dbReference type="Proteomes" id="UP000502677"/>
    </source>
</evidence>
<gene>
    <name evidence="11" type="ORF">G7068_08070</name>
</gene>
<sequence length="456" mass="47803">MSNTVHDPTRGEASGGNGRRWPTRWWDLGVVVGLLAMSMPGAIGAIDWGNTGSIGGVSLPTLSIVMLLGFALLYVALGRAALRRTTLQHFAPPLPRDIVFLSLWILLLGAATAINSSFASLQFLAYPMVWSILDEYWQAFLASIVLSALVAVGSAISFLQREVPNALWIAGAIGAISFVFSVAMGTWITRIYDRGEEQRQLAEKLQATQHEVAVLSKEAGVSAERERLSRELHDTLTQTLTGLVMLSEQAERALAAGNTELVQDRLSRVHSAALESLTEARALVATTQPLGDGGLEAAIERVVARLRADTGLKVSCSIEPLALDREQQVVLLRAVQEGLANARKHARASSVRVTLSSDHGAEAASRNFDAPAAEGGSRADLPCVAVLRVEDDGLGPGGAATEASGFGLTGLGDRLRAAGGEVSFGASERGGAVLEVRLPFAGVAAGSGVADGGGSQ</sequence>
<keyword evidence="7" id="KW-0067">ATP-binding</keyword>
<evidence type="ECO:0000259" key="10">
    <source>
        <dbReference type="SMART" id="SM00387"/>
    </source>
</evidence>
<dbReference type="GO" id="GO:0000155">
    <property type="term" value="F:phosphorelay sensor kinase activity"/>
    <property type="evidence" value="ECO:0007669"/>
    <property type="project" value="InterPro"/>
</dbReference>
<dbReference type="GO" id="GO:0016020">
    <property type="term" value="C:membrane"/>
    <property type="evidence" value="ECO:0007669"/>
    <property type="project" value="InterPro"/>
</dbReference>
<keyword evidence="9" id="KW-0812">Transmembrane</keyword>
<keyword evidence="5" id="KW-0547">Nucleotide-binding</keyword>
<evidence type="ECO:0000313" key="11">
    <source>
        <dbReference type="EMBL" id="QIK63157.1"/>
    </source>
</evidence>
<dbReference type="PANTHER" id="PTHR24421">
    <property type="entry name" value="NITRATE/NITRITE SENSOR PROTEIN NARX-RELATED"/>
    <property type="match status" value="1"/>
</dbReference>
<evidence type="ECO:0000256" key="9">
    <source>
        <dbReference type="SAM" id="Phobius"/>
    </source>
</evidence>
<dbReference type="Gene3D" id="1.20.5.1930">
    <property type="match status" value="1"/>
</dbReference>
<keyword evidence="9" id="KW-0472">Membrane</keyword>
<dbReference type="Gene3D" id="3.30.565.10">
    <property type="entry name" value="Histidine kinase-like ATPase, C-terminal domain"/>
    <property type="match status" value="1"/>
</dbReference>
<feature type="transmembrane region" description="Helical" evidence="9">
    <location>
        <begin position="166"/>
        <end position="188"/>
    </location>
</feature>
<dbReference type="SMART" id="SM00387">
    <property type="entry name" value="HATPase_c"/>
    <property type="match status" value="1"/>
</dbReference>
<dbReference type="InterPro" id="IPR017205">
    <property type="entry name" value="Sig_transdc_His_kinase_ChrS"/>
</dbReference>
<dbReference type="CDD" id="cd16917">
    <property type="entry name" value="HATPase_UhpB-NarQ-NarX-like"/>
    <property type="match status" value="1"/>
</dbReference>
<dbReference type="PIRSF" id="PIRSF037434">
    <property type="entry name" value="STHK_ChrS"/>
    <property type="match status" value="1"/>
</dbReference>
<dbReference type="InterPro" id="IPR011712">
    <property type="entry name" value="Sig_transdc_His_kin_sub3_dim/P"/>
</dbReference>
<keyword evidence="8" id="KW-0902">Two-component regulatory system</keyword>
<dbReference type="GO" id="GO:0046983">
    <property type="term" value="F:protein dimerization activity"/>
    <property type="evidence" value="ECO:0007669"/>
    <property type="project" value="InterPro"/>
</dbReference>
<proteinExistence type="predicted"/>
<evidence type="ECO:0000256" key="7">
    <source>
        <dbReference type="ARBA" id="ARBA00022840"/>
    </source>
</evidence>
<protein>
    <recommendedName>
        <fullName evidence="2">histidine kinase</fullName>
        <ecNumber evidence="2">2.7.13.3</ecNumber>
    </recommendedName>
</protein>
<keyword evidence="3" id="KW-0597">Phosphoprotein</keyword>
<evidence type="ECO:0000256" key="5">
    <source>
        <dbReference type="ARBA" id="ARBA00022741"/>
    </source>
</evidence>
<dbReference type="AlphaFoldDB" id="A0A6G7XFI4"/>
<feature type="transmembrane region" description="Helical" evidence="9">
    <location>
        <begin position="25"/>
        <end position="46"/>
    </location>
</feature>
<dbReference type="InterPro" id="IPR036890">
    <property type="entry name" value="HATPase_C_sf"/>
</dbReference>
<name>A0A6G7XFI4_9MICO</name>
<feature type="transmembrane region" description="Helical" evidence="9">
    <location>
        <begin position="98"/>
        <end position="124"/>
    </location>
</feature>
<dbReference type="Pfam" id="PF07730">
    <property type="entry name" value="HisKA_3"/>
    <property type="match status" value="1"/>
</dbReference>
<dbReference type="InterPro" id="IPR003594">
    <property type="entry name" value="HATPase_dom"/>
</dbReference>
<dbReference type="RefSeq" id="WP_166290950.1">
    <property type="nucleotide sequence ID" value="NZ_CP049863.1"/>
</dbReference>
<dbReference type="GO" id="GO:0005524">
    <property type="term" value="F:ATP binding"/>
    <property type="evidence" value="ECO:0007669"/>
    <property type="project" value="UniProtKB-KW"/>
</dbReference>
<organism evidence="11 12">
    <name type="scientific">Leucobacter viscericola</name>
    <dbReference type="NCBI Taxonomy" id="2714935"/>
    <lineage>
        <taxon>Bacteria</taxon>
        <taxon>Bacillati</taxon>
        <taxon>Actinomycetota</taxon>
        <taxon>Actinomycetes</taxon>
        <taxon>Micrococcales</taxon>
        <taxon>Microbacteriaceae</taxon>
        <taxon>Leucobacter</taxon>
    </lineage>
</organism>
<evidence type="ECO:0000256" key="3">
    <source>
        <dbReference type="ARBA" id="ARBA00022553"/>
    </source>
</evidence>
<dbReference type="InterPro" id="IPR050482">
    <property type="entry name" value="Sensor_HK_TwoCompSys"/>
</dbReference>
<feature type="domain" description="Histidine kinase/HSP90-like ATPase" evidence="10">
    <location>
        <begin position="326"/>
        <end position="442"/>
    </location>
</feature>
<evidence type="ECO:0000256" key="2">
    <source>
        <dbReference type="ARBA" id="ARBA00012438"/>
    </source>
</evidence>
<comment type="catalytic activity">
    <reaction evidence="1">
        <text>ATP + protein L-histidine = ADP + protein N-phospho-L-histidine.</text>
        <dbReference type="EC" id="2.7.13.3"/>
    </reaction>
</comment>
<keyword evidence="4" id="KW-0808">Transferase</keyword>
<evidence type="ECO:0000256" key="4">
    <source>
        <dbReference type="ARBA" id="ARBA00022679"/>
    </source>
</evidence>
<dbReference type="PANTHER" id="PTHR24421:SF10">
    <property type="entry name" value="NITRATE_NITRITE SENSOR PROTEIN NARQ"/>
    <property type="match status" value="1"/>
</dbReference>
<feature type="transmembrane region" description="Helical" evidence="9">
    <location>
        <begin position="136"/>
        <end position="159"/>
    </location>
</feature>
<keyword evidence="9" id="KW-1133">Transmembrane helix</keyword>
<feature type="transmembrane region" description="Helical" evidence="9">
    <location>
        <begin position="58"/>
        <end position="77"/>
    </location>
</feature>